<evidence type="ECO:0000313" key="2">
    <source>
        <dbReference type="Proteomes" id="UP001163603"/>
    </source>
</evidence>
<keyword evidence="2" id="KW-1185">Reference proteome</keyword>
<dbReference type="Proteomes" id="UP001163603">
    <property type="component" value="Chromosome 6"/>
</dbReference>
<protein>
    <submittedName>
        <fullName evidence="1">Uncharacterized protein</fullName>
    </submittedName>
</protein>
<gene>
    <name evidence="1" type="ORF">Pint_23137</name>
</gene>
<accession>A0ACC0YHT2</accession>
<comment type="caution">
    <text evidence="1">The sequence shown here is derived from an EMBL/GenBank/DDBJ whole genome shotgun (WGS) entry which is preliminary data.</text>
</comment>
<evidence type="ECO:0000313" key="1">
    <source>
        <dbReference type="EMBL" id="KAJ0037860.1"/>
    </source>
</evidence>
<organism evidence="1 2">
    <name type="scientific">Pistacia integerrima</name>
    <dbReference type="NCBI Taxonomy" id="434235"/>
    <lineage>
        <taxon>Eukaryota</taxon>
        <taxon>Viridiplantae</taxon>
        <taxon>Streptophyta</taxon>
        <taxon>Embryophyta</taxon>
        <taxon>Tracheophyta</taxon>
        <taxon>Spermatophyta</taxon>
        <taxon>Magnoliopsida</taxon>
        <taxon>eudicotyledons</taxon>
        <taxon>Gunneridae</taxon>
        <taxon>Pentapetalae</taxon>
        <taxon>rosids</taxon>
        <taxon>malvids</taxon>
        <taxon>Sapindales</taxon>
        <taxon>Anacardiaceae</taxon>
        <taxon>Pistacia</taxon>
    </lineage>
</organism>
<name>A0ACC0YHT2_9ROSI</name>
<dbReference type="EMBL" id="CM047741">
    <property type="protein sequence ID" value="KAJ0037860.1"/>
    <property type="molecule type" value="Genomic_DNA"/>
</dbReference>
<reference evidence="2" key="1">
    <citation type="journal article" date="2023" name="G3 (Bethesda)">
        <title>Genome assembly and association tests identify interacting loci associated with vigor, precocity, and sex in interspecific pistachio rootstocks.</title>
        <authorList>
            <person name="Palmer W."/>
            <person name="Jacygrad E."/>
            <person name="Sagayaradj S."/>
            <person name="Cavanaugh K."/>
            <person name="Han R."/>
            <person name="Bertier L."/>
            <person name="Beede B."/>
            <person name="Kafkas S."/>
            <person name="Golino D."/>
            <person name="Preece J."/>
            <person name="Michelmore R."/>
        </authorList>
    </citation>
    <scope>NUCLEOTIDE SEQUENCE [LARGE SCALE GENOMIC DNA]</scope>
</reference>
<sequence length="66" mass="7360">MRGKLEEAIRQLADHLRVPMRALILGATEESWAILRGLPLAALLQKAAHDQAQVCYLRCVLSFMGD</sequence>
<proteinExistence type="predicted"/>